<accession>A0A0D2BC90</accession>
<comment type="subcellular location">
    <subcellularLocation>
        <location evidence="1">Membrane</location>
        <topology evidence="1">Multi-pass membrane protein</topology>
    </subcellularLocation>
</comment>
<feature type="domain" description="Cation efflux protein transmembrane" evidence="10">
    <location>
        <begin position="12"/>
        <end position="249"/>
    </location>
</feature>
<dbReference type="Gene3D" id="1.20.1510.10">
    <property type="entry name" value="Cation efflux protein transmembrane domain"/>
    <property type="match status" value="1"/>
</dbReference>
<evidence type="ECO:0000256" key="2">
    <source>
        <dbReference type="ARBA" id="ARBA00008873"/>
    </source>
</evidence>
<comment type="similarity">
    <text evidence="2">Belongs to the cation diffusion facilitator (CDF) transporter (TC 2.A.4) family. SLC30A subfamily.</text>
</comment>
<dbReference type="AlphaFoldDB" id="A0A0D2BC90"/>
<dbReference type="Proteomes" id="UP000054342">
    <property type="component" value="Unassembled WGS sequence"/>
</dbReference>
<keyword evidence="5" id="KW-0862">Zinc</keyword>
<dbReference type="OrthoDB" id="9944568at2759"/>
<feature type="transmembrane region" description="Helical" evidence="9">
    <location>
        <begin position="12"/>
        <end position="31"/>
    </location>
</feature>
<feature type="transmembrane region" description="Helical" evidence="9">
    <location>
        <begin position="79"/>
        <end position="101"/>
    </location>
</feature>
<dbReference type="GO" id="GO:0006882">
    <property type="term" value="P:intracellular zinc ion homeostasis"/>
    <property type="evidence" value="ECO:0007669"/>
    <property type="project" value="TreeGrafter"/>
</dbReference>
<keyword evidence="13" id="KW-1185">Reference proteome</keyword>
<name>A0A0D2BC90_9EURO</name>
<evidence type="ECO:0000256" key="4">
    <source>
        <dbReference type="ARBA" id="ARBA00022692"/>
    </source>
</evidence>
<proteinExistence type="inferred from homology"/>
<dbReference type="InterPro" id="IPR036837">
    <property type="entry name" value="Cation_efflux_CTD_sf"/>
</dbReference>
<evidence type="ECO:0000256" key="3">
    <source>
        <dbReference type="ARBA" id="ARBA00022448"/>
    </source>
</evidence>
<evidence type="ECO:0000256" key="5">
    <source>
        <dbReference type="ARBA" id="ARBA00022833"/>
    </source>
</evidence>
<dbReference type="SUPFAM" id="SSF161111">
    <property type="entry name" value="Cation efflux protein transmembrane domain-like"/>
    <property type="match status" value="1"/>
</dbReference>
<evidence type="ECO:0000259" key="10">
    <source>
        <dbReference type="Pfam" id="PF01545"/>
    </source>
</evidence>
<dbReference type="GeneID" id="25333318"/>
<feature type="transmembrane region" description="Helical" evidence="9">
    <location>
        <begin position="223"/>
        <end position="241"/>
    </location>
</feature>
<feature type="transmembrane region" description="Helical" evidence="9">
    <location>
        <begin position="113"/>
        <end position="134"/>
    </location>
</feature>
<dbReference type="PANTHER" id="PTHR45820:SF5">
    <property type="entry name" value="DIFFUSION FACILITATOR FAMILY METAL ION TRANSPORTER, PUTATIVE-RELATED"/>
    <property type="match status" value="1"/>
</dbReference>
<dbReference type="Pfam" id="PF01545">
    <property type="entry name" value="Cation_efflux"/>
    <property type="match status" value="1"/>
</dbReference>
<keyword evidence="4 9" id="KW-0812">Transmembrane</keyword>
<dbReference type="InterPro" id="IPR027469">
    <property type="entry name" value="Cation_efflux_TMD_sf"/>
</dbReference>
<dbReference type="Pfam" id="PF16916">
    <property type="entry name" value="ZT_dimer"/>
    <property type="match status" value="1"/>
</dbReference>
<dbReference type="InterPro" id="IPR058533">
    <property type="entry name" value="Cation_efflux_TM"/>
</dbReference>
<dbReference type="InterPro" id="IPR002524">
    <property type="entry name" value="Cation_efflux"/>
</dbReference>
<evidence type="ECO:0000256" key="1">
    <source>
        <dbReference type="ARBA" id="ARBA00004141"/>
    </source>
</evidence>
<evidence type="ECO:0000256" key="6">
    <source>
        <dbReference type="ARBA" id="ARBA00022989"/>
    </source>
</evidence>
<dbReference type="GO" id="GO:0016020">
    <property type="term" value="C:membrane"/>
    <property type="evidence" value="ECO:0007669"/>
    <property type="project" value="UniProtKB-SubCell"/>
</dbReference>
<evidence type="ECO:0000256" key="8">
    <source>
        <dbReference type="SAM" id="MobiDB-lite"/>
    </source>
</evidence>
<feature type="transmembrane region" description="Helical" evidence="9">
    <location>
        <begin position="37"/>
        <end position="58"/>
    </location>
</feature>
<evidence type="ECO:0000259" key="11">
    <source>
        <dbReference type="Pfam" id="PF16916"/>
    </source>
</evidence>
<evidence type="ECO:0000256" key="9">
    <source>
        <dbReference type="SAM" id="Phobius"/>
    </source>
</evidence>
<feature type="transmembrane region" description="Helical" evidence="9">
    <location>
        <begin position="184"/>
        <end position="211"/>
    </location>
</feature>
<evidence type="ECO:0000313" key="12">
    <source>
        <dbReference type="EMBL" id="KIW49761.1"/>
    </source>
</evidence>
<dbReference type="PANTHER" id="PTHR45820">
    <property type="entry name" value="FI23527P1"/>
    <property type="match status" value="1"/>
</dbReference>
<keyword evidence="7 9" id="KW-0472">Membrane</keyword>
<evidence type="ECO:0000313" key="13">
    <source>
        <dbReference type="Proteomes" id="UP000054342"/>
    </source>
</evidence>
<dbReference type="RefSeq" id="XP_013310345.1">
    <property type="nucleotide sequence ID" value="XM_013454891.1"/>
</dbReference>
<evidence type="ECO:0000256" key="7">
    <source>
        <dbReference type="ARBA" id="ARBA00023136"/>
    </source>
</evidence>
<dbReference type="HOGENOM" id="CLU_013430_4_0_1"/>
<keyword evidence="6 9" id="KW-1133">Transmembrane helix</keyword>
<dbReference type="SUPFAM" id="SSF160240">
    <property type="entry name" value="Cation efflux protein cytoplasmic domain-like"/>
    <property type="match status" value="1"/>
</dbReference>
<keyword evidence="3" id="KW-0813">Transport</keyword>
<dbReference type="GO" id="GO:0005385">
    <property type="term" value="F:zinc ion transmembrane transporter activity"/>
    <property type="evidence" value="ECO:0007669"/>
    <property type="project" value="TreeGrafter"/>
</dbReference>
<dbReference type="NCBIfam" id="TIGR01297">
    <property type="entry name" value="CDF"/>
    <property type="match status" value="1"/>
</dbReference>
<organism evidence="12 13">
    <name type="scientific">Exophiala xenobiotica</name>
    <dbReference type="NCBI Taxonomy" id="348802"/>
    <lineage>
        <taxon>Eukaryota</taxon>
        <taxon>Fungi</taxon>
        <taxon>Dikarya</taxon>
        <taxon>Ascomycota</taxon>
        <taxon>Pezizomycotina</taxon>
        <taxon>Eurotiomycetes</taxon>
        <taxon>Chaetothyriomycetidae</taxon>
        <taxon>Chaetothyriales</taxon>
        <taxon>Herpotrichiellaceae</taxon>
        <taxon>Exophiala</taxon>
    </lineage>
</organism>
<reference evidence="12 13" key="1">
    <citation type="submission" date="2015-01" db="EMBL/GenBank/DDBJ databases">
        <title>The Genome Sequence of Exophiala xenobiotica CBS118157.</title>
        <authorList>
            <consortium name="The Broad Institute Genomics Platform"/>
            <person name="Cuomo C."/>
            <person name="de Hoog S."/>
            <person name="Gorbushina A."/>
            <person name="Stielow B."/>
            <person name="Teixiera M."/>
            <person name="Abouelleil A."/>
            <person name="Chapman S.B."/>
            <person name="Priest M."/>
            <person name="Young S.K."/>
            <person name="Wortman J."/>
            <person name="Nusbaum C."/>
            <person name="Birren B."/>
        </authorList>
    </citation>
    <scope>NUCLEOTIDE SEQUENCE [LARGE SCALE GENOMIC DNA]</scope>
    <source>
        <strain evidence="12 13">CBS 118157</strain>
    </source>
</reference>
<protein>
    <recommendedName>
        <fullName evidence="14">Cation diffusion facilitator family transporter</fullName>
    </recommendedName>
</protein>
<gene>
    <name evidence="12" type="ORF">PV05_11410</name>
</gene>
<dbReference type="EMBL" id="KN847323">
    <property type="protein sequence ID" value="KIW49761.1"/>
    <property type="molecule type" value="Genomic_DNA"/>
</dbReference>
<dbReference type="InterPro" id="IPR027470">
    <property type="entry name" value="Cation_efflux_CTD"/>
</dbReference>
<feature type="region of interest" description="Disordered" evidence="8">
    <location>
        <begin position="158"/>
        <end position="178"/>
    </location>
</feature>
<feature type="domain" description="Cation efflux protein cytoplasmic" evidence="11">
    <location>
        <begin position="255"/>
        <end position="325"/>
    </location>
</feature>
<sequence>MVFAITKAQRLMIIIGISCSFFLAEIGVGFYTKSLALVADAFHYLNDLVGFIVALVAFKISERSHSPKELSFGWQRANLLGAFFNGVFLLALGVSIFLQAIERFVSLQRVENPKLVLIVGCVGFSLNVISAAFLHEHDHAVNQVVDNGAGGSTEVDLGAPGHSHTSHRHEASPMSQTKGHNHDLGMMGVLLHVIGDAANNVGVIIAATVIWKANYPARFYADPAVSMAIALMILLSSIPLVRKAGAILMQTVPRGLDPNDVKHDIETIAGVLAVHELHIWRLNQQKAVASAHIVVSDETMTNFMGLANTINECFHAYGVHSATLQPELLPLIQSVSEAQPRASDHGSEGLRRRNVDDGSCMLGCRAALCEDLTCCG</sequence>
<evidence type="ECO:0008006" key="14">
    <source>
        <dbReference type="Google" id="ProtNLM"/>
    </source>
</evidence>